<evidence type="ECO:0000313" key="1">
    <source>
        <dbReference type="EMBL" id="TFZ07531.1"/>
    </source>
</evidence>
<reference evidence="1 2" key="1">
    <citation type="submission" date="2019-03" db="EMBL/GenBank/DDBJ databases">
        <title>Ramlibacter henchirensis DSM 14656, whole genome shotgun sequence.</title>
        <authorList>
            <person name="Zhang X."/>
            <person name="Feng G."/>
            <person name="Zhu H."/>
        </authorList>
    </citation>
    <scope>NUCLEOTIDE SEQUENCE [LARGE SCALE GENOMIC DNA]</scope>
    <source>
        <strain evidence="1 2">DSM 14656</strain>
    </source>
</reference>
<dbReference type="AlphaFoldDB" id="A0A4Z0C8D3"/>
<evidence type="ECO:0000313" key="2">
    <source>
        <dbReference type="Proteomes" id="UP000298180"/>
    </source>
</evidence>
<organism evidence="1 2">
    <name type="scientific">Ramlibacter henchirensis</name>
    <dbReference type="NCBI Taxonomy" id="204072"/>
    <lineage>
        <taxon>Bacteria</taxon>
        <taxon>Pseudomonadati</taxon>
        <taxon>Pseudomonadota</taxon>
        <taxon>Betaproteobacteria</taxon>
        <taxon>Burkholderiales</taxon>
        <taxon>Comamonadaceae</taxon>
        <taxon>Ramlibacter</taxon>
    </lineage>
</organism>
<accession>A0A4Z0C8D3</accession>
<dbReference type="Pfam" id="PF14334">
    <property type="entry name" value="DUF4390"/>
    <property type="match status" value="1"/>
</dbReference>
<keyword evidence="2" id="KW-1185">Reference proteome</keyword>
<dbReference type="EMBL" id="SMLM01000001">
    <property type="protein sequence ID" value="TFZ07531.1"/>
    <property type="molecule type" value="Genomic_DNA"/>
</dbReference>
<protein>
    <submittedName>
        <fullName evidence="1">DUF4390 domain-containing protein</fullName>
    </submittedName>
</protein>
<name>A0A4Z0C8D3_9BURK</name>
<gene>
    <name evidence="1" type="ORF">EZ313_08160</name>
</gene>
<dbReference type="Proteomes" id="UP000298180">
    <property type="component" value="Unassembled WGS sequence"/>
</dbReference>
<dbReference type="OrthoDB" id="5298153at2"/>
<comment type="caution">
    <text evidence="1">The sequence shown here is derived from an EMBL/GenBank/DDBJ whole genome shotgun (WGS) entry which is preliminary data.</text>
</comment>
<dbReference type="InterPro" id="IPR025500">
    <property type="entry name" value="DUF4390"/>
</dbReference>
<sequence length="184" mass="20686">MLLLAAAAPARADNAEVTQLRLERTEEGVLLSASVSFELPPAVEDALLKGIPMFFVADASLLRDRWYWYDKHIAGGSRHMRLSYQPLTRRWRLQLSSQPIGNAGLTLGQSFDTQEEALAAVRNVSRWKIAELSDLEPDAKYSVDFRFRLDVSQLPRPFQIGAVGQSDWSIFAGRNQRLALENGR</sequence>
<proteinExistence type="predicted"/>